<evidence type="ECO:0000256" key="5">
    <source>
        <dbReference type="ARBA" id="ARBA00022723"/>
    </source>
</evidence>
<feature type="transmembrane region" description="Helical" evidence="12">
    <location>
        <begin position="90"/>
        <end position="111"/>
    </location>
</feature>
<proteinExistence type="predicted"/>
<comment type="subcellular location">
    <subcellularLocation>
        <location evidence="2">Membrane</location>
        <topology evidence="2">Multi-pass membrane protein</topology>
    </subcellularLocation>
</comment>
<dbReference type="GO" id="GO:0004016">
    <property type="term" value="F:adenylate cyclase activity"/>
    <property type="evidence" value="ECO:0007669"/>
    <property type="project" value="UniProtKB-EC"/>
</dbReference>
<keyword evidence="5" id="KW-0479">Metal-binding</keyword>
<reference evidence="14" key="1">
    <citation type="submission" date="2020-06" db="EMBL/GenBank/DDBJ databases">
        <title>Draft genome of Bugula neritina, a colonial animal packing powerful symbionts and potential medicines.</title>
        <authorList>
            <person name="Rayko M."/>
        </authorList>
    </citation>
    <scope>NUCLEOTIDE SEQUENCE [LARGE SCALE GENOMIC DNA]</scope>
    <source>
        <strain evidence="14">Kwan_BN1</strain>
    </source>
</reference>
<dbReference type="PROSITE" id="PS50125">
    <property type="entry name" value="GUANYLATE_CYCLASE_2"/>
    <property type="match status" value="1"/>
</dbReference>
<dbReference type="GO" id="GO:0009190">
    <property type="term" value="P:cyclic nucleotide biosynthetic process"/>
    <property type="evidence" value="ECO:0007669"/>
    <property type="project" value="InterPro"/>
</dbReference>
<protein>
    <recommendedName>
        <fullName evidence="3">adenylate cyclase</fullName>
        <ecNumber evidence="3">4.6.1.1</ecNumber>
    </recommendedName>
</protein>
<dbReference type="Pfam" id="PF00211">
    <property type="entry name" value="Guanylate_cyc"/>
    <property type="match status" value="1"/>
</dbReference>
<evidence type="ECO:0000256" key="7">
    <source>
        <dbReference type="ARBA" id="ARBA00022840"/>
    </source>
</evidence>
<dbReference type="OrthoDB" id="10035433at2759"/>
<evidence type="ECO:0000256" key="11">
    <source>
        <dbReference type="ARBA" id="ARBA00023239"/>
    </source>
</evidence>
<dbReference type="Proteomes" id="UP000593567">
    <property type="component" value="Unassembled WGS sequence"/>
</dbReference>
<dbReference type="GO" id="GO:0035556">
    <property type="term" value="P:intracellular signal transduction"/>
    <property type="evidence" value="ECO:0007669"/>
    <property type="project" value="InterPro"/>
</dbReference>
<keyword evidence="9 12" id="KW-1133">Transmembrane helix</keyword>
<dbReference type="Gene3D" id="3.30.70.1230">
    <property type="entry name" value="Nucleotide cyclase"/>
    <property type="match status" value="1"/>
</dbReference>
<evidence type="ECO:0000256" key="9">
    <source>
        <dbReference type="ARBA" id="ARBA00022989"/>
    </source>
</evidence>
<dbReference type="GO" id="GO:0007189">
    <property type="term" value="P:adenylate cyclase-activating G protein-coupled receptor signaling pathway"/>
    <property type="evidence" value="ECO:0007669"/>
    <property type="project" value="TreeGrafter"/>
</dbReference>
<keyword evidence="4 12" id="KW-0812">Transmembrane</keyword>
<dbReference type="SUPFAM" id="SSF55073">
    <property type="entry name" value="Nucleotide cyclase"/>
    <property type="match status" value="1"/>
</dbReference>
<dbReference type="GO" id="GO:0046872">
    <property type="term" value="F:metal ion binding"/>
    <property type="evidence" value="ECO:0007669"/>
    <property type="project" value="UniProtKB-KW"/>
</dbReference>
<dbReference type="PANTHER" id="PTHR45627:SF8">
    <property type="entry name" value="ADENYLATE CYCLASE TYPE 9"/>
    <property type="match status" value="1"/>
</dbReference>
<sequence length="406" mass="45889">MDKEEEEDDSKNYFYEPPVNTCTLNFYSANDETCYRNQTSVNFLSPEMPQAVSSIFIAFHAIGITLNVFLSPSKLNSSSTDGNKSENKLLSPLGKLFATLGGVALVLLSNLKACKGEGEVIMVFGGNRDNLDYEMILDVFLLLILIWFLNREIELMTRIAYNGDLQATKVQKQAEIEKQLADSLLHDIIPVHVVDQIKGKGEYSQSHKDVGVVFISITNFDDFYDESFEGGKEFLRVLNELFMDYEALFDKPEYKDIEKIKTIGSTFMAASGLNQSSRDKNADPKDHLYALMEFCIAVLETVSIFNEGMFNFNFTLKIGYNIGDIVSGVIGTSKLHFDIWGNTVNVSSRMYSTGVEGRVQVTEETAKMLEDRYEFEYRDTISIKGKGMMRTYLLVKKKVDILEDVC</sequence>
<evidence type="ECO:0000256" key="10">
    <source>
        <dbReference type="ARBA" id="ARBA00023136"/>
    </source>
</evidence>
<evidence type="ECO:0000256" key="2">
    <source>
        <dbReference type="ARBA" id="ARBA00004141"/>
    </source>
</evidence>
<comment type="caution">
    <text evidence="14">The sequence shown here is derived from an EMBL/GenBank/DDBJ whole genome shotgun (WGS) entry which is preliminary data.</text>
</comment>
<dbReference type="GO" id="GO:0005524">
    <property type="term" value="F:ATP binding"/>
    <property type="evidence" value="ECO:0007669"/>
    <property type="project" value="UniProtKB-KW"/>
</dbReference>
<keyword evidence="7" id="KW-0067">ATP-binding</keyword>
<accession>A0A7J7J247</accession>
<dbReference type="InterPro" id="IPR001054">
    <property type="entry name" value="A/G_cyclase"/>
</dbReference>
<evidence type="ECO:0000256" key="3">
    <source>
        <dbReference type="ARBA" id="ARBA00012201"/>
    </source>
</evidence>
<comment type="catalytic activity">
    <reaction evidence="1">
        <text>ATP = 3',5'-cyclic AMP + diphosphate</text>
        <dbReference type="Rhea" id="RHEA:15389"/>
        <dbReference type="ChEBI" id="CHEBI:30616"/>
        <dbReference type="ChEBI" id="CHEBI:33019"/>
        <dbReference type="ChEBI" id="CHEBI:58165"/>
        <dbReference type="EC" id="4.6.1.1"/>
    </reaction>
</comment>
<dbReference type="SMART" id="SM00044">
    <property type="entry name" value="CYCc"/>
    <property type="match status" value="1"/>
</dbReference>
<keyword evidence="15" id="KW-1185">Reference proteome</keyword>
<evidence type="ECO:0000259" key="13">
    <source>
        <dbReference type="PROSITE" id="PS50125"/>
    </source>
</evidence>
<dbReference type="GO" id="GO:0005886">
    <property type="term" value="C:plasma membrane"/>
    <property type="evidence" value="ECO:0007669"/>
    <property type="project" value="TreeGrafter"/>
</dbReference>
<dbReference type="PANTHER" id="PTHR45627">
    <property type="entry name" value="ADENYLATE CYCLASE TYPE 1"/>
    <property type="match status" value="1"/>
</dbReference>
<keyword evidence="11" id="KW-0456">Lyase</keyword>
<feature type="transmembrane region" description="Helical" evidence="12">
    <location>
        <begin position="51"/>
        <end position="70"/>
    </location>
</feature>
<evidence type="ECO:0000313" key="14">
    <source>
        <dbReference type="EMBL" id="KAF6019764.1"/>
    </source>
</evidence>
<evidence type="ECO:0000256" key="4">
    <source>
        <dbReference type="ARBA" id="ARBA00022692"/>
    </source>
</evidence>
<evidence type="ECO:0000256" key="8">
    <source>
        <dbReference type="ARBA" id="ARBA00022842"/>
    </source>
</evidence>
<evidence type="ECO:0000256" key="6">
    <source>
        <dbReference type="ARBA" id="ARBA00022741"/>
    </source>
</evidence>
<keyword evidence="10 12" id="KW-0472">Membrane</keyword>
<dbReference type="InterPro" id="IPR029787">
    <property type="entry name" value="Nucleotide_cyclase"/>
</dbReference>
<feature type="domain" description="Guanylate cyclase" evidence="13">
    <location>
        <begin position="211"/>
        <end position="351"/>
    </location>
</feature>
<name>A0A7J7J247_BUGNE</name>
<evidence type="ECO:0000256" key="1">
    <source>
        <dbReference type="ARBA" id="ARBA00001593"/>
    </source>
</evidence>
<evidence type="ECO:0000256" key="12">
    <source>
        <dbReference type="SAM" id="Phobius"/>
    </source>
</evidence>
<dbReference type="EC" id="4.6.1.1" evidence="3"/>
<dbReference type="CDD" id="cd07302">
    <property type="entry name" value="CHD"/>
    <property type="match status" value="1"/>
</dbReference>
<keyword evidence="6" id="KW-0547">Nucleotide-binding</keyword>
<gene>
    <name evidence="14" type="ORF">EB796_021992</name>
</gene>
<organism evidence="14 15">
    <name type="scientific">Bugula neritina</name>
    <name type="common">Brown bryozoan</name>
    <name type="synonym">Sertularia neritina</name>
    <dbReference type="NCBI Taxonomy" id="10212"/>
    <lineage>
        <taxon>Eukaryota</taxon>
        <taxon>Metazoa</taxon>
        <taxon>Spiralia</taxon>
        <taxon>Lophotrochozoa</taxon>
        <taxon>Bryozoa</taxon>
        <taxon>Gymnolaemata</taxon>
        <taxon>Cheilostomatida</taxon>
        <taxon>Flustrina</taxon>
        <taxon>Buguloidea</taxon>
        <taxon>Bugulidae</taxon>
        <taxon>Bugula</taxon>
    </lineage>
</organism>
<dbReference type="AlphaFoldDB" id="A0A7J7J247"/>
<evidence type="ECO:0000313" key="15">
    <source>
        <dbReference type="Proteomes" id="UP000593567"/>
    </source>
</evidence>
<feature type="transmembrane region" description="Helical" evidence="12">
    <location>
        <begin position="131"/>
        <end position="149"/>
    </location>
</feature>
<dbReference type="FunFam" id="3.30.70.1230:FF:000008">
    <property type="entry name" value="Adenylate cyclase type 9"/>
    <property type="match status" value="1"/>
</dbReference>
<keyword evidence="8" id="KW-0460">Magnesium</keyword>
<dbReference type="EMBL" id="VXIV02003214">
    <property type="protein sequence ID" value="KAF6019764.1"/>
    <property type="molecule type" value="Genomic_DNA"/>
</dbReference>